<dbReference type="Gene3D" id="1.25.10.10">
    <property type="entry name" value="Leucine-rich Repeat Variant"/>
    <property type="match status" value="2"/>
</dbReference>
<evidence type="ECO:0000256" key="1">
    <source>
        <dbReference type="SAM" id="MobiDB-lite"/>
    </source>
</evidence>
<reference evidence="4" key="1">
    <citation type="journal article" date="2022" name="Int. J. Mol. Sci.">
        <title>Draft Genome of Tanacetum Coccineum: Genomic Comparison of Closely Related Tanacetum-Family Plants.</title>
        <authorList>
            <person name="Yamashiro T."/>
            <person name="Shiraishi A."/>
            <person name="Nakayama K."/>
            <person name="Satake H."/>
        </authorList>
    </citation>
    <scope>NUCLEOTIDE SEQUENCE</scope>
</reference>
<feature type="non-terminal residue" evidence="4">
    <location>
        <position position="1"/>
    </location>
</feature>
<dbReference type="SUPFAM" id="SSF48371">
    <property type="entry name" value="ARM repeat"/>
    <property type="match status" value="2"/>
</dbReference>
<proteinExistence type="predicted"/>
<comment type="caution">
    <text evidence="4">The sequence shown here is derived from an EMBL/GenBank/DDBJ whole genome shotgun (WGS) entry which is preliminary data.</text>
</comment>
<protein>
    <submittedName>
        <fullName evidence="4">Small subunit processome component 20 homolog isoform X1</fullName>
    </submittedName>
</protein>
<dbReference type="InterPro" id="IPR016024">
    <property type="entry name" value="ARM-type_fold"/>
</dbReference>
<evidence type="ECO:0000313" key="4">
    <source>
        <dbReference type="EMBL" id="GJS56761.1"/>
    </source>
</evidence>
<dbReference type="InterPro" id="IPR011989">
    <property type="entry name" value="ARM-like"/>
</dbReference>
<dbReference type="Pfam" id="PF07539">
    <property type="entry name" value="UTP20_N"/>
    <property type="match status" value="1"/>
</dbReference>
<sequence length="2670" mass="301755">EIVGKIILSHTISFGENVIDMKTIEPEKKGHSVKTVIKEVATVVAGVAIEAAQILFEKRSDLMYCRGRIAFRRNMKVVRIEICFATRFLTKLGTFAILSHISPTKALSVLGKISHIDIFEVVDSTFSFPSAPSFKTAIVPALTTHAKNSVVFFLGHPCSFLDGFVLHLLRTIEATQLCIATSRTVIRLITTIQTELSTRRICKAYIPLVFNSIIGVFHNPFKYMWNPAMECFAVLVGHNDYRELVWETCLKFLDKCVSNFISPQEHSEKVNSEIDDSRDELLSCFYAFVGPSYDDIPSHTVLSLLIKSLQKVVATLKESQSRQLIPLFLMFLGYEVSKISSVSSYSPQASKGKDWKGVLEDWLCLLKLIRNLKAFPQSQFLKDVLQYRLLDENDPDVQLKVLECLLNWKDEFLLPYDQNLRNLVNPKTLRDELTRWSLSRESQLVSEDHRDFLVPIVIRILVPKVRKLKKLASRKTASVHHRKAVVGFLAELDINELPLFFALLIKPLQTGSSGVDDMDESPETPANFDSSSVLRHFTLDNIKSLSSKKVYGFLHVTEEIIGVFDASRIEPVLDTLMGSVVRILASCTPTLDETKNMCIQEEDVGEEKQAIASLGPKHFKDLRSLCLKIISFVLGKFEGHDFSLKFWDIFFSALKPLIDGFKQEGASSEKPSSLFVCFLAMSRSNKLVSLFHRAKNLVPDIFSILTVATASEAIISCVLKFIENLLNLDVDMESGATSVKGILHPNIDILVYSLHHLFTCKSTNRKSLKSFGGRELNIFKLLPKYIQDPSIGIKFVDILLPTLINKPHDWASCTDTLNVIQKMIPMLGNEGSSRILNTISPLLIHAPSVARLAICDVVDSLAGSDPSLVHVAKLLREFNATSATEMDALDYDIISGAYNKISIEFFCSVREEHALIILSHCVHDMSSPDLILRDSALGVLCMFIEFCKKVISGEIVPMFECWSNARIQNTVNNFILKYMGDAMNKETSVRKVWMDLLLKMANELPNVSKLESYLALHQGDPEHDFFNNIVHVQKHMRARALSRFCKVSTPLSEVVTSKVMLPLSFSMLLEVNDNKGEHLRNACIEAIAFISASMGWKQYYALLNRCFKELKLRPDRQKLFLRLICSILDKFHFSEVKTDKSVVLVKCTQGDKHSDIQTSLHKSILPKVQNLLTLDTDNVNVNVSLVALKLLKQLPGDILELQLPTIIHRISNFLKSRLESVRDDARSALAACLKELGVEYLQVILKVLRSTLKRGFEVHVLGYTLNFILSKCLSVPESGKLDYCLKELLSVAVNDILGEVSEEKDVDKIASKMKETRKKKSFETLTLIAQKVTLQTQAMELISPIKENVQKQLTPKLKSKLETMLQHIASGIESNPTANPRDIFLFTYQLIQEDAKDSYMITVFALRILHKRIKKLKKLKKDEKILGFLDPFVELLCSGLSSKYEDITSSSLMCLSLLVKFRLPSLDSQADNIRSQLFAILHRSVNASSPMAESCIRMLTVLLKSTSLKLSKEHAQMLLQFSIFVDLERKPSSIALSLLREIVKRKVDVPEIYDLANQVAELMVTSTSELIRKKCSHIFLLFLLDYDLKKKRRQQHFDFLVSNLSYEHSTGREAVLEMLHAIIKKFQSPIVNELSKTLFVQLVLCLANDTEQQVRSMAGTTIKILADRVDSQSLRSILTTTLLWYSKEKQGLWSAAAQVLGLLVEVMKKRFAEHINTVLSKMREILPSVVKIIKDGQSDLSSVAAVPIWKEAYYSVVLFEKILGQFPELVLREDLEDMWGLICEFLLHPRIWLRNISNRLIAFYFKRLESVCMGNGVSRMGNYFLTQPSRLFLLAVSFCSQLKASLNDEEANKCLQYNVETSILTLHLILGQQNEIQRFWSTINPDDEEILLRGFVILDSRKGRSMFGSLALGLDGHCDLNLCEKYKYLLISSLLKKMGKIALDMEEVQVVVNYLQMGIVFECFKKISPKILDNNEAMDMVDLNDGQTFAYQMLLPLYKICEGFAGKVISDDVKQNAQKVRDSIRDVIGVQNFIQVYNLIRKNLKAKRDKRRQGEKVMAVVNPMRNAKRKLRIAAKHKYYPTQDYSMAHGSAPVDDDNDSPVEEMSPVKAKNIALCQAWCEVSENSKKGNSMKAKGFWEAVIKYFEKETALPTPCSKVKFTSKAQQAPLLTAEELVPEAFRLPVGKSNSRAELNKISVPKTCDIIAEILKHHPIAPALTTSATVPIVYMQQFWQTVKFDESKTIMRFKIDQHEVDFSLDTFRTVLQLPQATDNENESFVDVPEFSGIAAFLKDIGYIASMRILADFNAKNLTQPWQTLFKIISRCTTGKSTGLDSARIGTLQILWGVVNKVHIDYAKLIWDDIIFQTVHPRRKADTIPFPRYTKLIINHILSIKQDIPKRANEPVHTPGEDDPIISIRIGCSSTKMKGMRIPEVLLNDVIRETTAYKVYDADFRGSKVLTIQPQPVESTRGTHRKTKTKQGGEKKGKQVSVEKPVQTTKEIDQASLQEVIELRKALEMMANTALDREVEQMVEGDNLGNLENISVENDEPDTRAELSLDDDTVGNGPPGVIRPVTAGGHICRDMLTLGAVTTTPTKSSSQRRKHLRRTVANITGHRQRMYTYFKKNFIAKRNVKGLVNRIAAEKVEKFVKENIGSVVKEQLDANAPQQIQ</sequence>
<reference evidence="4" key="2">
    <citation type="submission" date="2022-01" db="EMBL/GenBank/DDBJ databases">
        <authorList>
            <person name="Yamashiro T."/>
            <person name="Shiraishi A."/>
            <person name="Satake H."/>
            <person name="Nakayama K."/>
        </authorList>
    </citation>
    <scope>NUCLEOTIDE SEQUENCE</scope>
</reference>
<feature type="region of interest" description="Disordered" evidence="1">
    <location>
        <begin position="2465"/>
        <end position="2495"/>
    </location>
</feature>
<evidence type="ECO:0000259" key="2">
    <source>
        <dbReference type="Pfam" id="PF07539"/>
    </source>
</evidence>
<dbReference type="InterPro" id="IPR046523">
    <property type="entry name" value="UTP20_dom"/>
</dbReference>
<dbReference type="Pfam" id="PF20416">
    <property type="entry name" value="UTP20"/>
    <property type="match status" value="1"/>
</dbReference>
<gene>
    <name evidence="4" type="ORF">Tco_0651545</name>
</gene>
<dbReference type="PANTHER" id="PTHR17695">
    <property type="entry name" value="SMALL SUBUNIT PROCESSOME COMPONENT 20 HOMOLOG"/>
    <property type="match status" value="1"/>
</dbReference>
<accession>A0ABQ4WVR2</accession>
<dbReference type="PANTHER" id="PTHR17695:SF11">
    <property type="entry name" value="SMALL SUBUNIT PROCESSOME COMPONENT 20 HOMOLOG"/>
    <property type="match status" value="1"/>
</dbReference>
<evidence type="ECO:0000313" key="5">
    <source>
        <dbReference type="Proteomes" id="UP001151760"/>
    </source>
</evidence>
<dbReference type="InterPro" id="IPR011430">
    <property type="entry name" value="UTP20_N"/>
</dbReference>
<evidence type="ECO:0000259" key="3">
    <source>
        <dbReference type="Pfam" id="PF20416"/>
    </source>
</evidence>
<feature type="domain" description="U3 small nucleolar RNA-associated protein 20 N-terminal" evidence="2">
    <location>
        <begin position="358"/>
        <end position="985"/>
    </location>
</feature>
<feature type="domain" description="U3 small nucleolar RNA-associated protein 20" evidence="3">
    <location>
        <begin position="1176"/>
        <end position="1391"/>
    </location>
</feature>
<dbReference type="InterPro" id="IPR052575">
    <property type="entry name" value="SSU_processome_comp_20"/>
</dbReference>
<keyword evidence="5" id="KW-1185">Reference proteome</keyword>
<name>A0ABQ4WVR2_9ASTR</name>
<dbReference type="EMBL" id="BQNB010008959">
    <property type="protein sequence ID" value="GJS56761.1"/>
    <property type="molecule type" value="Genomic_DNA"/>
</dbReference>
<dbReference type="Proteomes" id="UP001151760">
    <property type="component" value="Unassembled WGS sequence"/>
</dbReference>
<organism evidence="4 5">
    <name type="scientific">Tanacetum coccineum</name>
    <dbReference type="NCBI Taxonomy" id="301880"/>
    <lineage>
        <taxon>Eukaryota</taxon>
        <taxon>Viridiplantae</taxon>
        <taxon>Streptophyta</taxon>
        <taxon>Embryophyta</taxon>
        <taxon>Tracheophyta</taxon>
        <taxon>Spermatophyta</taxon>
        <taxon>Magnoliopsida</taxon>
        <taxon>eudicotyledons</taxon>
        <taxon>Gunneridae</taxon>
        <taxon>Pentapetalae</taxon>
        <taxon>asterids</taxon>
        <taxon>campanulids</taxon>
        <taxon>Asterales</taxon>
        <taxon>Asteraceae</taxon>
        <taxon>Asteroideae</taxon>
        <taxon>Anthemideae</taxon>
        <taxon>Anthemidinae</taxon>
        <taxon>Tanacetum</taxon>
    </lineage>
</organism>